<keyword evidence="3" id="KW-0963">Cytoplasm</keyword>
<protein>
    <recommendedName>
        <fullName evidence="8">N-alpha-acetyltransferase, 35 NatC auxiliary subunit</fullName>
    </recommendedName>
</protein>
<dbReference type="eggNOG" id="KOG2343">
    <property type="taxonomic scope" value="Eukaryota"/>
</dbReference>
<evidence type="ECO:0000256" key="2">
    <source>
        <dbReference type="ARBA" id="ARBA00006289"/>
    </source>
</evidence>
<evidence type="ECO:0000259" key="4">
    <source>
        <dbReference type="Pfam" id="PF04112"/>
    </source>
</evidence>
<dbReference type="InterPro" id="IPR057983">
    <property type="entry name" value="NAA35-like_N"/>
</dbReference>
<dbReference type="Proteomes" id="UP000002037">
    <property type="component" value="Unassembled WGS sequence"/>
</dbReference>
<dbReference type="PANTHER" id="PTHR21373:SF0">
    <property type="entry name" value="N-ALPHA-ACETYLTRANSFERASE 35, NATC AUXILIARY SUBUNIT"/>
    <property type="match status" value="1"/>
</dbReference>
<dbReference type="OrthoDB" id="269405at2759"/>
<dbReference type="GO" id="GO:0031417">
    <property type="term" value="C:NatC complex"/>
    <property type="evidence" value="ECO:0007669"/>
    <property type="project" value="InterPro"/>
</dbReference>
<dbReference type="Pfam" id="PF25789">
    <property type="entry name" value="TPR_NAA35"/>
    <property type="match status" value="1"/>
</dbReference>
<dbReference type="HOGENOM" id="CLU_022669_0_0_1"/>
<dbReference type="InterPro" id="IPR007244">
    <property type="entry name" value="Naa35_N"/>
</dbReference>
<dbReference type="VEuPathDB" id="FungiDB:CTRG_02399"/>
<evidence type="ECO:0000313" key="7">
    <source>
        <dbReference type="Proteomes" id="UP000002037"/>
    </source>
</evidence>
<keyword evidence="7" id="KW-1185">Reference proteome</keyword>
<feature type="domain" description="NAA35-like N-terminal" evidence="4">
    <location>
        <begin position="41"/>
        <end position="211"/>
    </location>
</feature>
<reference evidence="6 7" key="1">
    <citation type="journal article" date="2009" name="Nature">
        <title>Evolution of pathogenicity and sexual reproduction in eight Candida genomes.</title>
        <authorList>
            <person name="Butler G."/>
            <person name="Rasmussen M.D."/>
            <person name="Lin M.F."/>
            <person name="Santos M.A."/>
            <person name="Sakthikumar S."/>
            <person name="Munro C.A."/>
            <person name="Rheinbay E."/>
            <person name="Grabherr M."/>
            <person name="Forche A."/>
            <person name="Reedy J.L."/>
            <person name="Agrafioti I."/>
            <person name="Arnaud M.B."/>
            <person name="Bates S."/>
            <person name="Brown A.J."/>
            <person name="Brunke S."/>
            <person name="Costanzo M.C."/>
            <person name="Fitzpatrick D.A."/>
            <person name="de Groot P.W."/>
            <person name="Harris D."/>
            <person name="Hoyer L.L."/>
            <person name="Hube B."/>
            <person name="Klis F.M."/>
            <person name="Kodira C."/>
            <person name="Lennard N."/>
            <person name="Logue M.E."/>
            <person name="Martin R."/>
            <person name="Neiman A.M."/>
            <person name="Nikolaou E."/>
            <person name="Quail M.A."/>
            <person name="Quinn J."/>
            <person name="Santos M.C."/>
            <person name="Schmitzberger F.F."/>
            <person name="Sherlock G."/>
            <person name="Shah P."/>
            <person name="Silverstein K.A."/>
            <person name="Skrzypek M.S."/>
            <person name="Soll D."/>
            <person name="Staggs R."/>
            <person name="Stansfield I."/>
            <person name="Stumpf M.P."/>
            <person name="Sudbery P.E."/>
            <person name="Srikantha T."/>
            <person name="Zeng Q."/>
            <person name="Berman J."/>
            <person name="Berriman M."/>
            <person name="Heitman J."/>
            <person name="Gow N.A."/>
            <person name="Lorenz M.C."/>
            <person name="Birren B.W."/>
            <person name="Kellis M."/>
            <person name="Cuomo C.A."/>
        </authorList>
    </citation>
    <scope>NUCLEOTIDE SEQUENCE [LARGE SCALE GENOMIC DNA]</scope>
    <source>
        <strain evidence="7">ATCC MYA-3404 / T1</strain>
    </source>
</reference>
<evidence type="ECO:0000259" key="5">
    <source>
        <dbReference type="Pfam" id="PF25789"/>
    </source>
</evidence>
<evidence type="ECO:0000313" key="6">
    <source>
        <dbReference type="EMBL" id="EER33581.1"/>
    </source>
</evidence>
<dbReference type="KEGG" id="ctp:CTRG_02399"/>
<evidence type="ECO:0008006" key="8">
    <source>
        <dbReference type="Google" id="ProtNLM"/>
    </source>
</evidence>
<evidence type="ECO:0000256" key="1">
    <source>
        <dbReference type="ARBA" id="ARBA00004496"/>
    </source>
</evidence>
<comment type="similarity">
    <text evidence="2">Belongs to the MAK10 family.</text>
</comment>
<feature type="domain" description="NAA35-like TPR repeats" evidence="5">
    <location>
        <begin position="341"/>
        <end position="761"/>
    </location>
</feature>
<dbReference type="Pfam" id="PF04112">
    <property type="entry name" value="Mak10"/>
    <property type="match status" value="1"/>
</dbReference>
<dbReference type="GeneID" id="8301690"/>
<accession>C5MA87</accession>
<dbReference type="RefSeq" id="XP_002548102.1">
    <property type="nucleotide sequence ID" value="XM_002548056.1"/>
</dbReference>
<gene>
    <name evidence="6" type="ORF">CTRG_02399</name>
</gene>
<dbReference type="PANTHER" id="PTHR21373">
    <property type="entry name" value="GLUCOSE REPRESSIBLE PROTEIN MAK10"/>
    <property type="match status" value="1"/>
</dbReference>
<dbReference type="AlphaFoldDB" id="C5MA87"/>
<sequence>MVPLSLEKLKIYDKDIDYREEDDLIDITKELFDSVSSITDNKVVKASQFELLEGTRALEVLNPRLDTGLIELSTEELKFDCSQPQPVNVVINIQTKLLSNLINWLENDSLPVTVLSCRYVQTILVNYLNCDTSTVGQFSFYDSRLPETDHDTNSLNYLMVHKVLKTFVMALSKFIGFTIYLSRTVLYEEEDLTTKSMNLNFFQELSPQFFIDEINDCIEWILSHETIVEANVLITQLKIVSNLVKLERSLSASTLDIKFMQPGQNKPCYEFCNDAIEQVKRLSNMEFDDSVIPKGSFSKFIQVDLENKNIPTELGHIDMKTTWSHLGGIFETVYKFANQANSIKTTNQLLDFLQNNVKYPIEKFSVFSRGIFQLFFIRDDKSIFGSSEITLPVLMINIIENLVGKNTIVLGNFENSLSQLKDSVKAEVLERYTLALQDLESGSYHILTSFASNPCRSQQIISKGLILWDTLQVSWESFEYELHKNFSIGDEFASGDLSITVTSYIYYSKMKFMVELLLHGIPLEIYKPFEMYLVYWYADYLIQNIIEHVQNRVSQIIMGKINYIETNIPKKIKKLKAGPKKEQLKQLNKHNQEVIIPQLTATLNFNQDYLIKSFQLLQTLIQCHSNYLAVLSKLQIIDFTKGPRNNLTSMESLYYLRMKPWSSIGIPNFPTFQQYQAKLKSSTLPGQSNKPTLMKVLELLANIKNNLKGIEVEYKGLLGYIERDRHDNFLKDSLVTRWYEELLLTIEQLNENISQVSKIISSNKDDLNLKGKYTLHITKSHHMYFPNFTITPK</sequence>
<organism evidence="6 7">
    <name type="scientific">Candida tropicalis (strain ATCC MYA-3404 / T1)</name>
    <name type="common">Yeast</name>
    <dbReference type="NCBI Taxonomy" id="294747"/>
    <lineage>
        <taxon>Eukaryota</taxon>
        <taxon>Fungi</taxon>
        <taxon>Dikarya</taxon>
        <taxon>Ascomycota</taxon>
        <taxon>Saccharomycotina</taxon>
        <taxon>Pichiomycetes</taxon>
        <taxon>Debaryomycetaceae</taxon>
        <taxon>Candida/Lodderomyces clade</taxon>
        <taxon>Candida</taxon>
    </lineage>
</organism>
<evidence type="ECO:0000256" key="3">
    <source>
        <dbReference type="ARBA" id="ARBA00022490"/>
    </source>
</evidence>
<name>C5MA87_CANTT</name>
<comment type="subcellular location">
    <subcellularLocation>
        <location evidence="1">Cytoplasm</location>
    </subcellularLocation>
</comment>
<dbReference type="STRING" id="294747.C5MA87"/>
<dbReference type="EMBL" id="GG692397">
    <property type="protein sequence ID" value="EER33581.1"/>
    <property type="molecule type" value="Genomic_DNA"/>
</dbReference>
<dbReference type="InterPro" id="IPR057982">
    <property type="entry name" value="TPR_NAA35"/>
</dbReference>
<proteinExistence type="inferred from homology"/>